<comment type="caution">
    <text evidence="2">The sequence shown here is derived from an EMBL/GenBank/DDBJ whole genome shotgun (WGS) entry which is preliminary data.</text>
</comment>
<evidence type="ECO:0000256" key="1">
    <source>
        <dbReference type="SAM" id="SignalP"/>
    </source>
</evidence>
<sequence length="121" mass="13201">MNGRTLCRLALVLAAITVSGAASADHPHFHGGHPGFHHSHVRVFIGSGFAFGSPYPFGYPAYYPPEVVAVPTSPPEYIEQADDVAPQDYWYRCNQPEGYYPYVQACPGGWLTVPAQPPARN</sequence>
<reference evidence="3" key="1">
    <citation type="journal article" date="2019" name="Int. J. Syst. Evol. Microbiol.">
        <title>The Global Catalogue of Microorganisms (GCM) 10K type strain sequencing project: providing services to taxonomists for standard genome sequencing and annotation.</title>
        <authorList>
            <consortium name="The Broad Institute Genomics Platform"/>
            <consortium name="The Broad Institute Genome Sequencing Center for Infectious Disease"/>
            <person name="Wu L."/>
            <person name="Ma J."/>
        </authorList>
    </citation>
    <scope>NUCLEOTIDE SEQUENCE [LARGE SCALE GENOMIC DNA]</scope>
    <source>
        <strain evidence="3">CCUG 56042</strain>
    </source>
</reference>
<proteinExistence type="predicted"/>
<feature type="signal peptide" evidence="1">
    <location>
        <begin position="1"/>
        <end position="24"/>
    </location>
</feature>
<feature type="chain" id="PRO_5046989625" description="Lipoprotein" evidence="1">
    <location>
        <begin position="25"/>
        <end position="121"/>
    </location>
</feature>
<organism evidence="2 3">
    <name type="scientific">Paraburkholderia denitrificans</name>
    <dbReference type="NCBI Taxonomy" id="694025"/>
    <lineage>
        <taxon>Bacteria</taxon>
        <taxon>Pseudomonadati</taxon>
        <taxon>Pseudomonadota</taxon>
        <taxon>Betaproteobacteria</taxon>
        <taxon>Burkholderiales</taxon>
        <taxon>Burkholderiaceae</taxon>
        <taxon>Paraburkholderia</taxon>
    </lineage>
</organism>
<dbReference type="Proteomes" id="UP001596103">
    <property type="component" value="Unassembled WGS sequence"/>
</dbReference>
<name>A0ABW0JBY0_9BURK</name>
<evidence type="ECO:0000313" key="3">
    <source>
        <dbReference type="Proteomes" id="UP001596103"/>
    </source>
</evidence>
<keyword evidence="3" id="KW-1185">Reference proteome</keyword>
<keyword evidence="1" id="KW-0732">Signal</keyword>
<evidence type="ECO:0008006" key="4">
    <source>
        <dbReference type="Google" id="ProtNLM"/>
    </source>
</evidence>
<accession>A0ABW0JBY0</accession>
<protein>
    <recommendedName>
        <fullName evidence="4">Lipoprotein</fullName>
    </recommendedName>
</protein>
<evidence type="ECO:0000313" key="2">
    <source>
        <dbReference type="EMBL" id="MFC5430594.1"/>
    </source>
</evidence>
<dbReference type="RefSeq" id="WP_377713166.1">
    <property type="nucleotide sequence ID" value="NZ_JBHSMP010000020.1"/>
</dbReference>
<gene>
    <name evidence="2" type="ORF">ACFPTO_17575</name>
</gene>
<dbReference type="EMBL" id="JBHSMP010000020">
    <property type="protein sequence ID" value="MFC5430594.1"/>
    <property type="molecule type" value="Genomic_DNA"/>
</dbReference>